<proteinExistence type="predicted"/>
<evidence type="ECO:0000313" key="2">
    <source>
        <dbReference type="EMBL" id="PCH58434.1"/>
    </source>
</evidence>
<gene>
    <name evidence="2" type="ORF">COC19_08505</name>
</gene>
<dbReference type="EMBL" id="NVQR01000164">
    <property type="protein sequence ID" value="PCH58434.1"/>
    <property type="molecule type" value="Genomic_DNA"/>
</dbReference>
<feature type="transmembrane region" description="Helical" evidence="1">
    <location>
        <begin position="118"/>
        <end position="138"/>
    </location>
</feature>
<keyword evidence="1" id="KW-1133">Transmembrane helix</keyword>
<sequence length="145" mass="16324">MLDILIRYLHYIAVAVLIISLIIENMALKETMTAEDARNLSRVDSVLGLSAMMVFLLGLSLWLWVGKPSEFYTLNILFKIKLGLFLSIAALSIYPTLFFFKYRNTTLQTIPVPALVRYLVKAELVLLVFIPLLAYLMARGVGLPG</sequence>
<keyword evidence="1" id="KW-0812">Transmembrane</keyword>
<comment type="caution">
    <text evidence="2">The sequence shown here is derived from an EMBL/GenBank/DDBJ whole genome shotgun (WGS) entry which is preliminary data.</text>
</comment>
<accession>A0A2A4MFD4</accession>
<evidence type="ECO:0000313" key="3">
    <source>
        <dbReference type="Proteomes" id="UP000218172"/>
    </source>
</evidence>
<dbReference type="Pfam" id="PF09980">
    <property type="entry name" value="DUF2214"/>
    <property type="match status" value="1"/>
</dbReference>
<feature type="transmembrane region" description="Helical" evidence="1">
    <location>
        <begin position="6"/>
        <end position="23"/>
    </location>
</feature>
<keyword evidence="1" id="KW-0472">Membrane</keyword>
<dbReference type="Proteomes" id="UP000218172">
    <property type="component" value="Unassembled WGS sequence"/>
</dbReference>
<evidence type="ECO:0008006" key="4">
    <source>
        <dbReference type="Google" id="ProtNLM"/>
    </source>
</evidence>
<reference evidence="3" key="1">
    <citation type="submission" date="2017-08" db="EMBL/GenBank/DDBJ databases">
        <title>A dynamic microbial community with high functional redundancy inhabits the cold, oxic subseafloor aquifer.</title>
        <authorList>
            <person name="Tully B.J."/>
            <person name="Wheat C.G."/>
            <person name="Glazer B.T."/>
            <person name="Huber J.A."/>
        </authorList>
    </citation>
    <scope>NUCLEOTIDE SEQUENCE [LARGE SCALE GENOMIC DNA]</scope>
</reference>
<organism evidence="2 3">
    <name type="scientific">SAR86 cluster bacterium</name>
    <dbReference type="NCBI Taxonomy" id="2030880"/>
    <lineage>
        <taxon>Bacteria</taxon>
        <taxon>Pseudomonadati</taxon>
        <taxon>Pseudomonadota</taxon>
        <taxon>Gammaproteobacteria</taxon>
        <taxon>SAR86 cluster</taxon>
    </lineage>
</organism>
<feature type="transmembrane region" description="Helical" evidence="1">
    <location>
        <begin position="43"/>
        <end position="64"/>
    </location>
</feature>
<dbReference type="AlphaFoldDB" id="A0A2A4MFD4"/>
<feature type="transmembrane region" description="Helical" evidence="1">
    <location>
        <begin position="76"/>
        <end position="97"/>
    </location>
</feature>
<dbReference type="InterPro" id="IPR018706">
    <property type="entry name" value="DUF2214_membrane"/>
</dbReference>
<name>A0A2A4MFD4_9GAMM</name>
<protein>
    <recommendedName>
        <fullName evidence="4">DUF2214 domain-containing protein</fullName>
    </recommendedName>
</protein>
<evidence type="ECO:0000256" key="1">
    <source>
        <dbReference type="SAM" id="Phobius"/>
    </source>
</evidence>